<dbReference type="Pfam" id="PF11412">
    <property type="entry name" value="DsbD_N"/>
    <property type="match status" value="1"/>
</dbReference>
<protein>
    <recommendedName>
        <fullName evidence="2">Thiol:disulfide interchange protein DsbD N-terminal domain-containing protein</fullName>
    </recommendedName>
</protein>
<gene>
    <name evidence="3" type="ORF">JI744_12230</name>
</gene>
<keyword evidence="4" id="KW-1185">Reference proteome</keyword>
<organism evidence="3 4">
    <name type="scientific">Fuscibacter oryzae</name>
    <dbReference type="NCBI Taxonomy" id="2803939"/>
    <lineage>
        <taxon>Bacteria</taxon>
        <taxon>Pseudomonadati</taxon>
        <taxon>Pseudomonadota</taxon>
        <taxon>Alphaproteobacteria</taxon>
        <taxon>Rhodobacterales</taxon>
        <taxon>Paracoccaceae</taxon>
        <taxon>Fuscibacter</taxon>
    </lineage>
</organism>
<dbReference type="InterPro" id="IPR028250">
    <property type="entry name" value="DsbDN"/>
</dbReference>
<evidence type="ECO:0000256" key="1">
    <source>
        <dbReference type="SAM" id="SignalP"/>
    </source>
</evidence>
<dbReference type="AlphaFoldDB" id="A0A8J7MPR8"/>
<evidence type="ECO:0000259" key="2">
    <source>
        <dbReference type="Pfam" id="PF11412"/>
    </source>
</evidence>
<evidence type="ECO:0000313" key="3">
    <source>
        <dbReference type="EMBL" id="MBL4928875.1"/>
    </source>
</evidence>
<name>A0A8J7MPR8_9RHOB</name>
<feature type="domain" description="Thiol:disulfide interchange protein DsbD N-terminal" evidence="2">
    <location>
        <begin position="40"/>
        <end position="142"/>
    </location>
</feature>
<reference evidence="3" key="1">
    <citation type="submission" date="2021-01" db="EMBL/GenBank/DDBJ databases">
        <title>Genome seq and assembly of Tabrizicola sp. KVB23.</title>
        <authorList>
            <person name="Chhetri G."/>
        </authorList>
    </citation>
    <scope>NUCLEOTIDE SEQUENCE</scope>
    <source>
        <strain evidence="3">KVB23</strain>
    </source>
</reference>
<feature type="signal peptide" evidence="1">
    <location>
        <begin position="1"/>
        <end position="22"/>
    </location>
</feature>
<dbReference type="Proteomes" id="UP000619033">
    <property type="component" value="Unassembled WGS sequence"/>
</dbReference>
<accession>A0A8J7MPR8</accession>
<proteinExistence type="predicted"/>
<sequence>MVQGMMKTVLALTALLATPVHAFSQDDVLSGRLLPGWRMENGNQMAAMDLRLSPGWKTYWRAPGEAGIPPEFDWSGSDNIKAVRFHWPSPSVFHSNGLQTVGYHDALVLPVEITPKDPSRPVTVRLRVDLGVCNDICMPAELSFSGQLPAAGKPDAAIRAALADQPRRGADAGLKAISCTVAPIADGLRLTARIDLPKRGPEEVVVIENGDRSVWVSEADTERQGALLVSSADMVPPGGGAFALDRKGVTVTVLGEGRAVEIAGCPAP</sequence>
<feature type="chain" id="PRO_5035205028" description="Thiol:disulfide interchange protein DsbD N-terminal domain-containing protein" evidence="1">
    <location>
        <begin position="23"/>
        <end position="268"/>
    </location>
</feature>
<dbReference type="EMBL" id="JAESVP010000005">
    <property type="protein sequence ID" value="MBL4928875.1"/>
    <property type="molecule type" value="Genomic_DNA"/>
</dbReference>
<evidence type="ECO:0000313" key="4">
    <source>
        <dbReference type="Proteomes" id="UP000619033"/>
    </source>
</evidence>
<comment type="caution">
    <text evidence="3">The sequence shown here is derived from an EMBL/GenBank/DDBJ whole genome shotgun (WGS) entry which is preliminary data.</text>
</comment>
<keyword evidence="1" id="KW-0732">Signal</keyword>